<evidence type="ECO:0000256" key="4">
    <source>
        <dbReference type="ARBA" id="ARBA00023128"/>
    </source>
</evidence>
<dbReference type="PANTHER" id="PTHR28035">
    <property type="entry name" value="MITOCHONDRIAL DISTRIBUTION AND MORPHOLOGY PROTEIN 10"/>
    <property type="match status" value="1"/>
</dbReference>
<dbReference type="HOGENOM" id="CLU_026505_1_0_1"/>
<dbReference type="RefSeq" id="XP_007415157.1">
    <property type="nucleotide sequence ID" value="XM_007415095.1"/>
</dbReference>
<dbReference type="InParanoid" id="F4S1G3"/>
<name>F4S1G3_MELLP</name>
<dbReference type="AlphaFoldDB" id="F4S1G3"/>
<dbReference type="GO" id="GO:0070096">
    <property type="term" value="P:mitochondrial outer membrane translocase complex assembly"/>
    <property type="evidence" value="ECO:0007669"/>
    <property type="project" value="UniProtKB-UniRule"/>
</dbReference>
<evidence type="ECO:0000256" key="1">
    <source>
        <dbReference type="ARBA" id="ARBA00022452"/>
    </source>
</evidence>
<dbReference type="GO" id="GO:0045040">
    <property type="term" value="P:protein insertion into mitochondrial outer membrane"/>
    <property type="evidence" value="ECO:0007669"/>
    <property type="project" value="UniProtKB-UniRule"/>
</dbReference>
<comment type="subcellular location">
    <subcellularLocation>
        <location evidence="6">Mitochondrion outer membrane</location>
        <topology evidence="6">Multi-pass membrane protein</topology>
    </subcellularLocation>
    <text evidence="6">The ERMES/MDM complex localizes to a few discrete foci (around 10 per single cell), that represent mitochondria-endoplasmic reticulum junctions. These foci are often found next to mtDNA nucleoids.</text>
</comment>
<dbReference type="EMBL" id="GL883137">
    <property type="protein sequence ID" value="EGG01566.1"/>
    <property type="molecule type" value="Genomic_DNA"/>
</dbReference>
<keyword evidence="5 6" id="KW-0472">Membrane</keyword>
<dbReference type="eggNOG" id="ENOG502QUN5">
    <property type="taxonomic scope" value="Eukaryota"/>
</dbReference>
<protein>
    <recommendedName>
        <fullName evidence="6">Mitochondrial distribution and morphology protein 10</fullName>
    </recommendedName>
    <alternativeName>
        <fullName evidence="6">Mitochondrial inheritance component MDM10</fullName>
    </alternativeName>
</protein>
<dbReference type="PANTHER" id="PTHR28035:SF1">
    <property type="entry name" value="MITOCHONDRIAL DISTRIBUTION AND MORPHOLOGY PROTEIN 10"/>
    <property type="match status" value="1"/>
</dbReference>
<dbReference type="FunCoup" id="F4S1G3">
    <property type="interactions" value="49"/>
</dbReference>
<accession>F4S1G3</accession>
<gene>
    <name evidence="6" type="primary">MDM10</name>
    <name evidence="7" type="ORF">MELLADRAFT_117776</name>
</gene>
<dbReference type="GO" id="GO:0032865">
    <property type="term" value="C:ERMES complex"/>
    <property type="evidence" value="ECO:0007669"/>
    <property type="project" value="UniProtKB-UniRule"/>
</dbReference>
<evidence type="ECO:0000256" key="5">
    <source>
        <dbReference type="ARBA" id="ARBA00023136"/>
    </source>
</evidence>
<dbReference type="Proteomes" id="UP000001072">
    <property type="component" value="Unassembled WGS sequence"/>
</dbReference>
<keyword evidence="8" id="KW-1185">Reference proteome</keyword>
<comment type="similarity">
    <text evidence="6">Belongs to the MDM10 family.</text>
</comment>
<dbReference type="GO" id="GO:0051654">
    <property type="term" value="P:establishment of mitochondrion localization"/>
    <property type="evidence" value="ECO:0007669"/>
    <property type="project" value="TreeGrafter"/>
</dbReference>
<proteinExistence type="inferred from homology"/>
<keyword evidence="1 6" id="KW-1134">Transmembrane beta strand</keyword>
<dbReference type="KEGG" id="mlr:MELLADRAFT_117776"/>
<reference evidence="8" key="1">
    <citation type="journal article" date="2011" name="Proc. Natl. Acad. Sci. U.S.A.">
        <title>Obligate biotrophy features unraveled by the genomic analysis of rust fungi.</title>
        <authorList>
            <person name="Duplessis S."/>
            <person name="Cuomo C.A."/>
            <person name="Lin Y.-C."/>
            <person name="Aerts A."/>
            <person name="Tisserant E."/>
            <person name="Veneault-Fourrey C."/>
            <person name="Joly D.L."/>
            <person name="Hacquard S."/>
            <person name="Amselem J."/>
            <person name="Cantarel B.L."/>
            <person name="Chiu R."/>
            <person name="Coutinho P.M."/>
            <person name="Feau N."/>
            <person name="Field M."/>
            <person name="Frey P."/>
            <person name="Gelhaye E."/>
            <person name="Goldberg J."/>
            <person name="Grabherr M.G."/>
            <person name="Kodira C.D."/>
            <person name="Kohler A."/>
            <person name="Kuees U."/>
            <person name="Lindquist E.A."/>
            <person name="Lucas S.M."/>
            <person name="Mago R."/>
            <person name="Mauceli E."/>
            <person name="Morin E."/>
            <person name="Murat C."/>
            <person name="Pangilinan J.L."/>
            <person name="Park R."/>
            <person name="Pearson M."/>
            <person name="Quesneville H."/>
            <person name="Rouhier N."/>
            <person name="Sakthikumar S."/>
            <person name="Salamov A.A."/>
            <person name="Schmutz J."/>
            <person name="Selles B."/>
            <person name="Shapiro H."/>
            <person name="Tanguay P."/>
            <person name="Tuskan G.A."/>
            <person name="Henrissat B."/>
            <person name="Van de Peer Y."/>
            <person name="Rouze P."/>
            <person name="Ellis J.G."/>
            <person name="Dodds P.N."/>
            <person name="Schein J.E."/>
            <person name="Zhong S."/>
            <person name="Hamelin R.C."/>
            <person name="Grigoriev I.V."/>
            <person name="Szabo L.J."/>
            <person name="Martin F."/>
        </authorList>
    </citation>
    <scope>NUCLEOTIDE SEQUENCE [LARGE SCALE GENOMIC DNA]</scope>
    <source>
        <strain evidence="8">98AG31 / pathotype 3-4-7</strain>
    </source>
</reference>
<evidence type="ECO:0000313" key="8">
    <source>
        <dbReference type="Proteomes" id="UP000001072"/>
    </source>
</evidence>
<dbReference type="GO" id="GO:0001401">
    <property type="term" value="C:SAM complex"/>
    <property type="evidence" value="ECO:0007669"/>
    <property type="project" value="TreeGrafter"/>
</dbReference>
<comment type="subunit">
    <text evidence="6">Component of the ER-mitochondria encounter structure (ERMES) or MDM complex, composed of MMM1, MDM10, MDM12 and MDM34. Associates with the mitochondrial outer membrane sorting assembly machinery SAM(core) complex.</text>
</comment>
<comment type="function">
    <text evidence="6">Component of the ERMES/MDM complex, which serves as a molecular tether to connect the endoplasmic reticulum and mitochondria. Components of this complex are involved in the control of mitochondrial shape and protein biogenesis and may function in phospholipid exchange. MDM10 is involved in the late assembly steps of the general translocase of the mitochondrial outer membrane (TOM complex). Functions in the TOM40-specific route of the assembly of outer membrane beta-barrel proteins, including the association of TOM40 with the receptor TOM22 and small TOM proteins. Can associate with the SAM(core) complex as well as the MDM12-MMM1 complex, both involved in late steps of the major beta-barrel assembly pathway, that is responsible for biogenesis of all outer membrane beta-barrel proteins. May act as a switch that shuttles between both complexes and channels precursor proteins into the TOM40-specific pathway. Plays a role in mitochondrial morphology and in the inheritance of mitochondria.</text>
</comment>
<dbReference type="GO" id="GO:1990456">
    <property type="term" value="P:mitochondrion-endoplasmic reticulum membrane tethering"/>
    <property type="evidence" value="ECO:0007669"/>
    <property type="project" value="UniProtKB-UniRule"/>
</dbReference>
<evidence type="ECO:0000256" key="6">
    <source>
        <dbReference type="HAMAP-Rule" id="MF_03102"/>
    </source>
</evidence>
<evidence type="ECO:0000256" key="2">
    <source>
        <dbReference type="ARBA" id="ARBA00022692"/>
    </source>
</evidence>
<dbReference type="InterPro" id="IPR027539">
    <property type="entry name" value="Mdm10"/>
</dbReference>
<sequence length="497" mass="54758">MYPFSSQLLRAHYAATGWEQDNEYSQLTQPTRALLDLNFVPGLNFSLGKSPVSQFANSASLSVLSPLSVITTYNTPDHIHHSPTLTGSISYICSGLQSFKVIPSKLASLSTFVESFNVPAPPYYLEDAQMLRNFKGSAKKYDLGKDYLMYGRLHLPTYRLDGLYTKRISPSLQALITLVSIPTNTPFSTHLPSASDSISSNSVTPFWNLMIGINHHTKKWSQQYSYSTDDGLFGARVLHNFPISSNKRNFTTNSTSSFGTQDDRKRLVDEEEVMDNVLKGRFSAGAEIYFSPKGKSAGVSTGVRFCTIPDPPGVAMTQQPTVITATLNPIMGQISSSYGTKVGRNVALATRFDFNVFSFESDITFGGEWLQRPSSSKIACLPEGISNSDFLDAEQQFQQQFDSSKSSAVKDISGLTSSFWKTVKGDGNTSSMLKARFSPVTGFTVMWEGKWQECLIGLGLNSEFLVPRSSSHRAGLDCLQPVIKGVFLELQYNTTSI</sequence>
<evidence type="ECO:0000313" key="7">
    <source>
        <dbReference type="EMBL" id="EGG01566.1"/>
    </source>
</evidence>
<evidence type="ECO:0000256" key="3">
    <source>
        <dbReference type="ARBA" id="ARBA00022787"/>
    </source>
</evidence>
<dbReference type="OrthoDB" id="2103793at2759"/>
<keyword evidence="4 6" id="KW-0496">Mitochondrion</keyword>
<keyword evidence="3 6" id="KW-1000">Mitochondrion outer membrane</keyword>
<dbReference type="Pfam" id="PF12519">
    <property type="entry name" value="MDM10"/>
    <property type="match status" value="1"/>
</dbReference>
<dbReference type="GeneID" id="18926091"/>
<dbReference type="VEuPathDB" id="FungiDB:MELLADRAFT_117776"/>
<dbReference type="GO" id="GO:0015914">
    <property type="term" value="P:phospholipid transport"/>
    <property type="evidence" value="ECO:0007669"/>
    <property type="project" value="TreeGrafter"/>
</dbReference>
<dbReference type="HAMAP" id="MF_03102">
    <property type="entry name" value="Mdm10"/>
    <property type="match status" value="1"/>
</dbReference>
<organism evidence="8">
    <name type="scientific">Melampsora larici-populina (strain 98AG31 / pathotype 3-4-7)</name>
    <name type="common">Poplar leaf rust fungus</name>
    <dbReference type="NCBI Taxonomy" id="747676"/>
    <lineage>
        <taxon>Eukaryota</taxon>
        <taxon>Fungi</taxon>
        <taxon>Dikarya</taxon>
        <taxon>Basidiomycota</taxon>
        <taxon>Pucciniomycotina</taxon>
        <taxon>Pucciniomycetes</taxon>
        <taxon>Pucciniales</taxon>
        <taxon>Melampsoraceae</taxon>
        <taxon>Melampsora</taxon>
    </lineage>
</organism>
<dbReference type="STRING" id="747676.F4S1G3"/>
<comment type="domain">
    <text evidence="6">Lacks alpha-helical transmembrane segments, suggesting that it resides in the membrane via beta-sheet conformations similar to those predicted for other outer membrane proteins and porin.</text>
</comment>
<keyword evidence="2 6" id="KW-0812">Transmembrane</keyword>